<dbReference type="OMA" id="CITMLCR"/>
<protein>
    <recommendedName>
        <fullName evidence="4">Liver-expressed antimicrobial peptide 2</fullName>
    </recommendedName>
</protein>
<dbReference type="GeneTree" id="ENSGT00390000013467"/>
<evidence type="ECO:0000256" key="8">
    <source>
        <dbReference type="ARBA" id="ARBA00022729"/>
    </source>
</evidence>
<feature type="signal peptide" evidence="11">
    <location>
        <begin position="1"/>
        <end position="22"/>
    </location>
</feature>
<comment type="similarity">
    <text evidence="3">Belongs to the LEAP2 family.</text>
</comment>
<keyword evidence="6" id="KW-0929">Antimicrobial</keyword>
<evidence type="ECO:0000256" key="10">
    <source>
        <dbReference type="ARBA" id="ARBA00023157"/>
    </source>
</evidence>
<evidence type="ECO:0000256" key="5">
    <source>
        <dbReference type="ARBA" id="ARBA00022525"/>
    </source>
</evidence>
<feature type="chain" id="PRO_5029805541" description="Liver-expressed antimicrobial peptide 2" evidence="11">
    <location>
        <begin position="23"/>
        <end position="78"/>
    </location>
</feature>
<dbReference type="Proteomes" id="UP000594220">
    <property type="component" value="Unplaced"/>
</dbReference>
<dbReference type="PANTHER" id="PTHR21007">
    <property type="entry name" value="LIVER EXPRESSED ANTIMICROBIAL PEPTIDE 2"/>
    <property type="match status" value="1"/>
</dbReference>
<dbReference type="PANTHER" id="PTHR21007:SF1">
    <property type="entry name" value="LIVER-EXPRESSED ANTIMICROBIAL PEPTIDE 2"/>
    <property type="match status" value="1"/>
</dbReference>
<dbReference type="Ensembl" id="ENSCPRT00005014009.1">
    <property type="protein sequence ID" value="ENSCPRP00005011886.1"/>
    <property type="gene ID" value="ENSCPRG00005008479.1"/>
</dbReference>
<comment type="function">
    <text evidence="1">Has an antimicrobial activity.</text>
</comment>
<dbReference type="GO" id="GO:0061844">
    <property type="term" value="P:antimicrobial humoral immune response mediated by antimicrobial peptide"/>
    <property type="evidence" value="ECO:0007669"/>
    <property type="project" value="TreeGrafter"/>
</dbReference>
<dbReference type="GO" id="GO:0042742">
    <property type="term" value="P:defense response to bacterium"/>
    <property type="evidence" value="ECO:0007669"/>
    <property type="project" value="UniProtKB-KW"/>
</dbReference>
<evidence type="ECO:0000313" key="13">
    <source>
        <dbReference type="Proteomes" id="UP000594220"/>
    </source>
</evidence>
<comment type="subcellular location">
    <subcellularLocation>
        <location evidence="2">Secreted</location>
    </subcellularLocation>
</comment>
<dbReference type="AlphaFoldDB" id="A0A7M4EMA3"/>
<keyword evidence="7" id="KW-0165">Cleavage on pair of basic residues</keyword>
<organism evidence="12 13">
    <name type="scientific">Crocodylus porosus</name>
    <name type="common">Saltwater crocodile</name>
    <name type="synonym">Estuarine crocodile</name>
    <dbReference type="NCBI Taxonomy" id="8502"/>
    <lineage>
        <taxon>Eukaryota</taxon>
        <taxon>Metazoa</taxon>
        <taxon>Chordata</taxon>
        <taxon>Craniata</taxon>
        <taxon>Vertebrata</taxon>
        <taxon>Euteleostomi</taxon>
        <taxon>Archelosauria</taxon>
        <taxon>Archosauria</taxon>
        <taxon>Crocodylia</taxon>
        <taxon>Longirostres</taxon>
        <taxon>Crocodylidae</taxon>
        <taxon>Crocodylus</taxon>
    </lineage>
</organism>
<evidence type="ECO:0000256" key="2">
    <source>
        <dbReference type="ARBA" id="ARBA00004613"/>
    </source>
</evidence>
<evidence type="ECO:0000256" key="4">
    <source>
        <dbReference type="ARBA" id="ARBA00020494"/>
    </source>
</evidence>
<name>A0A7M4EMA3_CROPO</name>
<proteinExistence type="inferred from homology"/>
<dbReference type="Pfam" id="PF07359">
    <property type="entry name" value="LEAP-2"/>
    <property type="match status" value="1"/>
</dbReference>
<evidence type="ECO:0000256" key="3">
    <source>
        <dbReference type="ARBA" id="ARBA00008047"/>
    </source>
</evidence>
<reference evidence="12" key="2">
    <citation type="submission" date="2025-09" db="UniProtKB">
        <authorList>
            <consortium name="Ensembl"/>
        </authorList>
    </citation>
    <scope>IDENTIFICATION</scope>
</reference>
<reference evidence="12" key="1">
    <citation type="submission" date="2025-08" db="UniProtKB">
        <authorList>
            <consortium name="Ensembl"/>
        </authorList>
    </citation>
    <scope>IDENTIFICATION</scope>
</reference>
<dbReference type="InterPro" id="IPR009955">
    <property type="entry name" value="LEAP-2"/>
</dbReference>
<keyword evidence="8 11" id="KW-0732">Signal</keyword>
<keyword evidence="9" id="KW-0044">Antibiotic</keyword>
<evidence type="ECO:0000256" key="7">
    <source>
        <dbReference type="ARBA" id="ARBA00022685"/>
    </source>
</evidence>
<evidence type="ECO:0000256" key="1">
    <source>
        <dbReference type="ARBA" id="ARBA00002585"/>
    </source>
</evidence>
<sequence>MHWLKVIAVMLLFALHLFQIHCASLHQPNSQLKRQRRMTPFWRGVSSLRPIGASCRDDIECVTMLCRKSHCSLRTSRE</sequence>
<evidence type="ECO:0000256" key="6">
    <source>
        <dbReference type="ARBA" id="ARBA00022529"/>
    </source>
</evidence>
<evidence type="ECO:0000313" key="12">
    <source>
        <dbReference type="Ensembl" id="ENSCPRP00005011886.1"/>
    </source>
</evidence>
<keyword evidence="5" id="KW-0964">Secreted</keyword>
<dbReference type="GO" id="GO:0005576">
    <property type="term" value="C:extracellular region"/>
    <property type="evidence" value="ECO:0007669"/>
    <property type="project" value="UniProtKB-SubCell"/>
</dbReference>
<dbReference type="Gene3D" id="4.10.40.50">
    <property type="match status" value="1"/>
</dbReference>
<evidence type="ECO:0000256" key="11">
    <source>
        <dbReference type="SAM" id="SignalP"/>
    </source>
</evidence>
<keyword evidence="13" id="KW-1185">Reference proteome</keyword>
<keyword evidence="10" id="KW-1015">Disulfide bond</keyword>
<gene>
    <name evidence="12" type="primary">LEAP2</name>
</gene>
<accession>A0A7M4EMA3</accession>
<evidence type="ECO:0000256" key="9">
    <source>
        <dbReference type="ARBA" id="ARBA00023022"/>
    </source>
</evidence>